<dbReference type="Proteomes" id="UP000800092">
    <property type="component" value="Unassembled WGS sequence"/>
</dbReference>
<evidence type="ECO:0000259" key="6">
    <source>
        <dbReference type="PROSITE" id="PS50850"/>
    </source>
</evidence>
<reference evidence="7" key="1">
    <citation type="journal article" date="2020" name="Stud. Mycol.">
        <title>101 Dothideomycetes genomes: a test case for predicting lifestyles and emergence of pathogens.</title>
        <authorList>
            <person name="Haridas S."/>
            <person name="Albert R."/>
            <person name="Binder M."/>
            <person name="Bloem J."/>
            <person name="Labutti K."/>
            <person name="Salamov A."/>
            <person name="Andreopoulos B."/>
            <person name="Baker S."/>
            <person name="Barry K."/>
            <person name="Bills G."/>
            <person name="Bluhm B."/>
            <person name="Cannon C."/>
            <person name="Castanera R."/>
            <person name="Culley D."/>
            <person name="Daum C."/>
            <person name="Ezra D."/>
            <person name="Gonzalez J."/>
            <person name="Henrissat B."/>
            <person name="Kuo A."/>
            <person name="Liang C."/>
            <person name="Lipzen A."/>
            <person name="Lutzoni F."/>
            <person name="Magnuson J."/>
            <person name="Mondo S."/>
            <person name="Nolan M."/>
            <person name="Ohm R."/>
            <person name="Pangilinan J."/>
            <person name="Park H.-J."/>
            <person name="Ramirez L."/>
            <person name="Alfaro M."/>
            <person name="Sun H."/>
            <person name="Tritt A."/>
            <person name="Yoshinaga Y."/>
            <person name="Zwiers L.-H."/>
            <person name="Turgeon B."/>
            <person name="Goodwin S."/>
            <person name="Spatafora J."/>
            <person name="Crous P."/>
            <person name="Grigoriev I."/>
        </authorList>
    </citation>
    <scope>NUCLEOTIDE SEQUENCE</scope>
    <source>
        <strain evidence="7">Tuck. ex Michener</strain>
    </source>
</reference>
<feature type="transmembrane region" description="Helical" evidence="5">
    <location>
        <begin position="159"/>
        <end position="182"/>
    </location>
</feature>
<dbReference type="Pfam" id="PF07690">
    <property type="entry name" value="MFS_1"/>
    <property type="match status" value="1"/>
</dbReference>
<evidence type="ECO:0000313" key="7">
    <source>
        <dbReference type="EMBL" id="KAF2234242.1"/>
    </source>
</evidence>
<dbReference type="InterPro" id="IPR036259">
    <property type="entry name" value="MFS_trans_sf"/>
</dbReference>
<feature type="transmembrane region" description="Helical" evidence="5">
    <location>
        <begin position="55"/>
        <end position="79"/>
    </location>
</feature>
<feature type="transmembrane region" description="Helical" evidence="5">
    <location>
        <begin position="354"/>
        <end position="375"/>
    </location>
</feature>
<evidence type="ECO:0000256" key="2">
    <source>
        <dbReference type="ARBA" id="ARBA00022692"/>
    </source>
</evidence>
<evidence type="ECO:0000256" key="4">
    <source>
        <dbReference type="ARBA" id="ARBA00023136"/>
    </source>
</evidence>
<keyword evidence="8" id="KW-1185">Reference proteome</keyword>
<dbReference type="PANTHER" id="PTHR23502">
    <property type="entry name" value="MAJOR FACILITATOR SUPERFAMILY"/>
    <property type="match status" value="1"/>
</dbReference>
<keyword evidence="3 5" id="KW-1133">Transmembrane helix</keyword>
<dbReference type="SUPFAM" id="SSF103473">
    <property type="entry name" value="MFS general substrate transporter"/>
    <property type="match status" value="1"/>
</dbReference>
<dbReference type="EMBL" id="ML991800">
    <property type="protein sequence ID" value="KAF2234242.1"/>
    <property type="molecule type" value="Genomic_DNA"/>
</dbReference>
<dbReference type="Gene3D" id="1.20.1250.20">
    <property type="entry name" value="MFS general substrate transporter like domains"/>
    <property type="match status" value="1"/>
</dbReference>
<evidence type="ECO:0000313" key="8">
    <source>
        <dbReference type="Proteomes" id="UP000800092"/>
    </source>
</evidence>
<dbReference type="PROSITE" id="PS50850">
    <property type="entry name" value="MFS"/>
    <property type="match status" value="1"/>
</dbReference>
<dbReference type="AlphaFoldDB" id="A0A6A6H8B1"/>
<name>A0A6A6H8B1_VIRVR</name>
<feature type="domain" description="Major facilitator superfamily (MFS) profile" evidence="6">
    <location>
        <begin position="56"/>
        <end position="516"/>
    </location>
</feature>
<feature type="transmembrane region" description="Helical" evidence="5">
    <location>
        <begin position="490"/>
        <end position="511"/>
    </location>
</feature>
<feature type="transmembrane region" description="Helical" evidence="5">
    <location>
        <begin position="309"/>
        <end position="334"/>
    </location>
</feature>
<dbReference type="GO" id="GO:0022857">
    <property type="term" value="F:transmembrane transporter activity"/>
    <property type="evidence" value="ECO:0007669"/>
    <property type="project" value="InterPro"/>
</dbReference>
<feature type="transmembrane region" description="Helical" evidence="5">
    <location>
        <begin position="423"/>
        <end position="448"/>
    </location>
</feature>
<feature type="transmembrane region" description="Helical" evidence="5">
    <location>
        <begin position="396"/>
        <end position="417"/>
    </location>
</feature>
<gene>
    <name evidence="7" type="ORF">EV356DRAFT_546365</name>
</gene>
<evidence type="ECO:0000256" key="5">
    <source>
        <dbReference type="SAM" id="Phobius"/>
    </source>
</evidence>
<keyword evidence="2 5" id="KW-0812">Transmembrane</keyword>
<dbReference type="PANTHER" id="PTHR23502:SF34">
    <property type="entry name" value="PROTEIN HOL1"/>
    <property type="match status" value="1"/>
</dbReference>
<proteinExistence type="predicted"/>
<dbReference type="InterPro" id="IPR011701">
    <property type="entry name" value="MFS"/>
</dbReference>
<feature type="transmembrane region" description="Helical" evidence="5">
    <location>
        <begin position="99"/>
        <end position="118"/>
    </location>
</feature>
<feature type="transmembrane region" description="Helical" evidence="5">
    <location>
        <begin position="460"/>
        <end position="478"/>
    </location>
</feature>
<feature type="transmembrane region" description="Helical" evidence="5">
    <location>
        <begin position="218"/>
        <end position="236"/>
    </location>
</feature>
<sequence length="538" mass="58709">MVNITTDRDTKEIGRGTTLGNLRLRNVETNEVILIPTPTGDPNDPLNWSKAYRTYLALLVSFAMFLCNFLAAGPTVAIVDITKDLYGPPGPAFTSEIAKVAYFFTTTALLQGTGNLIWMPLLIKYGRRPVYIVSFACYTGVAAWCGGATSYGSELAGRIMLGFFAGAGECIGPVTISDIFFLHERGTFMAIYTAALSAGVSGGIILSGLITIHLSWRYIYWVAVAMIGASTFLVFLTMPETAFVRSSASMATEGVLEHQKVTTVESPLTTSSTFSGQNQPPKETYLRSLNLVHGKYTDESLVRMFFRPIVLLILPPVLWATLVMAVTIGFLVAISSNFATAFSNRYGFLPYQSGLCFISGLVGTMISIFFGGRVSDMVADFFTKRNGGIREPEMRLPAMTIGLFAAPLGLLLYGVGINNKLHWIVPTLGLGFVSFAVAQATNVSLTYIVDAYRPISGETIVTQLAFKSCFGFLLSFYTNPWVNESGYSHAFGAMAGISAAVQILWIPLFFLGKQIRRQTIDWKVMTFVGWSPDREVGE</sequence>
<feature type="transmembrane region" description="Helical" evidence="5">
    <location>
        <begin position="130"/>
        <end position="153"/>
    </location>
</feature>
<organism evidence="7 8">
    <name type="scientific">Viridothelium virens</name>
    <name type="common">Speckled blister lichen</name>
    <name type="synonym">Trypethelium virens</name>
    <dbReference type="NCBI Taxonomy" id="1048519"/>
    <lineage>
        <taxon>Eukaryota</taxon>
        <taxon>Fungi</taxon>
        <taxon>Dikarya</taxon>
        <taxon>Ascomycota</taxon>
        <taxon>Pezizomycotina</taxon>
        <taxon>Dothideomycetes</taxon>
        <taxon>Dothideomycetes incertae sedis</taxon>
        <taxon>Trypetheliales</taxon>
        <taxon>Trypetheliaceae</taxon>
        <taxon>Viridothelium</taxon>
    </lineage>
</organism>
<evidence type="ECO:0000256" key="3">
    <source>
        <dbReference type="ARBA" id="ARBA00022989"/>
    </source>
</evidence>
<keyword evidence="4 5" id="KW-0472">Membrane</keyword>
<dbReference type="OrthoDB" id="268400at2759"/>
<comment type="subcellular location">
    <subcellularLocation>
        <location evidence="1">Membrane</location>
        <topology evidence="1">Multi-pass membrane protein</topology>
    </subcellularLocation>
</comment>
<accession>A0A6A6H8B1</accession>
<dbReference type="InterPro" id="IPR020846">
    <property type="entry name" value="MFS_dom"/>
</dbReference>
<dbReference type="GO" id="GO:0005886">
    <property type="term" value="C:plasma membrane"/>
    <property type="evidence" value="ECO:0007669"/>
    <property type="project" value="TreeGrafter"/>
</dbReference>
<feature type="transmembrane region" description="Helical" evidence="5">
    <location>
        <begin position="189"/>
        <end position="212"/>
    </location>
</feature>
<evidence type="ECO:0000256" key="1">
    <source>
        <dbReference type="ARBA" id="ARBA00004141"/>
    </source>
</evidence>
<protein>
    <submittedName>
        <fullName evidence="7">MFS general substrate transporter</fullName>
    </submittedName>
</protein>